<evidence type="ECO:0000259" key="4">
    <source>
        <dbReference type="SMART" id="SM00822"/>
    </source>
</evidence>
<dbReference type="AlphaFoldDB" id="A0A7M2X020"/>
<dbReference type="CDD" id="cd05233">
    <property type="entry name" value="SDR_c"/>
    <property type="match status" value="1"/>
</dbReference>
<accession>A0A7M2X020</accession>
<keyword evidence="2" id="KW-0560">Oxidoreductase</keyword>
<sequence>MAKTAIITGSGSGVGRAVALRMAAEGWTVALVGRTAKGLEETRQLAGTNASNLHVFSCDIADPVAAEKTVAAAVNKLGGVTALVNCAGTNIPRRSLEVLNAGDYQSVIAANLNGTVYFVLGVLPAMRKAGSGTIVNIVSDAGMFANAKAGAAYVASKFGVSGLTQSINAEERQHGIRACAIYPGDIATPLLDKRPVPPPMEARAKMIQPEDMADCVMLCVNLPDRAVVEQMLVRPR</sequence>
<evidence type="ECO:0000256" key="2">
    <source>
        <dbReference type="ARBA" id="ARBA00023002"/>
    </source>
</evidence>
<name>A0A7M2X020_9BACT</name>
<dbReference type="Pfam" id="PF00106">
    <property type="entry name" value="adh_short"/>
    <property type="match status" value="1"/>
</dbReference>
<dbReference type="Proteomes" id="UP000593765">
    <property type="component" value="Chromosome"/>
</dbReference>
<dbReference type="PANTHER" id="PTHR44196:SF1">
    <property type="entry name" value="DEHYDROGENASE_REDUCTASE SDR FAMILY MEMBER 7B"/>
    <property type="match status" value="1"/>
</dbReference>
<protein>
    <submittedName>
        <fullName evidence="5">SDR family oxidoreductase</fullName>
    </submittedName>
</protein>
<evidence type="ECO:0000313" key="6">
    <source>
        <dbReference type="Proteomes" id="UP000593765"/>
    </source>
</evidence>
<dbReference type="InterPro" id="IPR057326">
    <property type="entry name" value="KR_dom"/>
</dbReference>
<keyword evidence="6" id="KW-1185">Reference proteome</keyword>
<gene>
    <name evidence="5" type="ORF">IPV69_05390</name>
</gene>
<dbReference type="InterPro" id="IPR036291">
    <property type="entry name" value="NAD(P)-bd_dom_sf"/>
</dbReference>
<dbReference type="RefSeq" id="WP_206293895.1">
    <property type="nucleotide sequence ID" value="NZ_CP063458.1"/>
</dbReference>
<proteinExistence type="inferred from homology"/>
<evidence type="ECO:0000256" key="1">
    <source>
        <dbReference type="ARBA" id="ARBA00006484"/>
    </source>
</evidence>
<dbReference type="PRINTS" id="PR00080">
    <property type="entry name" value="SDRFAMILY"/>
</dbReference>
<dbReference type="GO" id="GO:0016020">
    <property type="term" value="C:membrane"/>
    <property type="evidence" value="ECO:0007669"/>
    <property type="project" value="TreeGrafter"/>
</dbReference>
<dbReference type="GO" id="GO:0016491">
    <property type="term" value="F:oxidoreductase activity"/>
    <property type="evidence" value="ECO:0007669"/>
    <property type="project" value="UniProtKB-KW"/>
</dbReference>
<dbReference type="EMBL" id="CP063458">
    <property type="protein sequence ID" value="QOV90792.1"/>
    <property type="molecule type" value="Genomic_DNA"/>
</dbReference>
<feature type="domain" description="Ketoreductase" evidence="4">
    <location>
        <begin position="3"/>
        <end position="184"/>
    </location>
</feature>
<evidence type="ECO:0000313" key="5">
    <source>
        <dbReference type="EMBL" id="QOV90792.1"/>
    </source>
</evidence>
<dbReference type="Gene3D" id="3.40.50.720">
    <property type="entry name" value="NAD(P)-binding Rossmann-like Domain"/>
    <property type="match status" value="1"/>
</dbReference>
<dbReference type="InterPro" id="IPR002347">
    <property type="entry name" value="SDR_fam"/>
</dbReference>
<evidence type="ECO:0000256" key="3">
    <source>
        <dbReference type="RuleBase" id="RU000363"/>
    </source>
</evidence>
<organism evidence="5 6">
    <name type="scientific">Humisphaera borealis</name>
    <dbReference type="NCBI Taxonomy" id="2807512"/>
    <lineage>
        <taxon>Bacteria</taxon>
        <taxon>Pseudomonadati</taxon>
        <taxon>Planctomycetota</taxon>
        <taxon>Phycisphaerae</taxon>
        <taxon>Tepidisphaerales</taxon>
        <taxon>Tepidisphaeraceae</taxon>
        <taxon>Humisphaera</taxon>
    </lineage>
</organism>
<dbReference type="KEGG" id="hbs:IPV69_05390"/>
<dbReference type="SMART" id="SM00822">
    <property type="entry name" value="PKS_KR"/>
    <property type="match status" value="1"/>
</dbReference>
<comment type="similarity">
    <text evidence="1 3">Belongs to the short-chain dehydrogenases/reductases (SDR) family.</text>
</comment>
<dbReference type="PANTHER" id="PTHR44196">
    <property type="entry name" value="DEHYDROGENASE/REDUCTASE SDR FAMILY MEMBER 7B"/>
    <property type="match status" value="1"/>
</dbReference>
<dbReference type="SUPFAM" id="SSF51735">
    <property type="entry name" value="NAD(P)-binding Rossmann-fold domains"/>
    <property type="match status" value="1"/>
</dbReference>
<reference evidence="5 6" key="1">
    <citation type="submission" date="2020-10" db="EMBL/GenBank/DDBJ databases">
        <title>Wide distribution of Phycisphaera-like planctomycetes from WD2101 soil group in peatlands and genome analysis of the first cultivated representative.</title>
        <authorList>
            <person name="Dedysh S.N."/>
            <person name="Beletsky A.V."/>
            <person name="Ivanova A."/>
            <person name="Kulichevskaya I.S."/>
            <person name="Suzina N.E."/>
            <person name="Philippov D.A."/>
            <person name="Rakitin A.L."/>
            <person name="Mardanov A.V."/>
            <person name="Ravin N.V."/>
        </authorList>
    </citation>
    <scope>NUCLEOTIDE SEQUENCE [LARGE SCALE GENOMIC DNA]</scope>
    <source>
        <strain evidence="5 6">M1803</strain>
    </source>
</reference>
<dbReference type="PRINTS" id="PR00081">
    <property type="entry name" value="GDHRDH"/>
</dbReference>